<name>A0A2K3K1E1_TRIPR</name>
<proteinExistence type="predicted"/>
<organism evidence="1 2">
    <name type="scientific">Trifolium pratense</name>
    <name type="common">Red clover</name>
    <dbReference type="NCBI Taxonomy" id="57577"/>
    <lineage>
        <taxon>Eukaryota</taxon>
        <taxon>Viridiplantae</taxon>
        <taxon>Streptophyta</taxon>
        <taxon>Embryophyta</taxon>
        <taxon>Tracheophyta</taxon>
        <taxon>Spermatophyta</taxon>
        <taxon>Magnoliopsida</taxon>
        <taxon>eudicotyledons</taxon>
        <taxon>Gunneridae</taxon>
        <taxon>Pentapetalae</taxon>
        <taxon>rosids</taxon>
        <taxon>fabids</taxon>
        <taxon>Fabales</taxon>
        <taxon>Fabaceae</taxon>
        <taxon>Papilionoideae</taxon>
        <taxon>50 kb inversion clade</taxon>
        <taxon>NPAAA clade</taxon>
        <taxon>Hologalegina</taxon>
        <taxon>IRL clade</taxon>
        <taxon>Trifolieae</taxon>
        <taxon>Trifolium</taxon>
    </lineage>
</organism>
<sequence>SIHSSNINEQWRAKAVWYGSMASSSEQWSLNEGWQRIARESSGIWPRGKQWRAIASMVAQRSLSESWRPLMSLAV</sequence>
<comment type="caution">
    <text evidence="1">The sequence shown here is derived from an EMBL/GenBank/DDBJ whole genome shotgun (WGS) entry which is preliminary data.</text>
</comment>
<reference evidence="1 2" key="2">
    <citation type="journal article" date="2017" name="Front. Plant Sci.">
        <title>Gene Classification and Mining of Molecular Markers Useful in Red Clover (Trifolium pratense) Breeding.</title>
        <authorList>
            <person name="Istvanek J."/>
            <person name="Dluhosova J."/>
            <person name="Dluhos P."/>
            <person name="Patkova L."/>
            <person name="Nedelnik J."/>
            <person name="Repkova J."/>
        </authorList>
    </citation>
    <scope>NUCLEOTIDE SEQUENCE [LARGE SCALE GENOMIC DNA]</scope>
    <source>
        <strain evidence="2">cv. Tatra</strain>
        <tissue evidence="1">Young leaves</tissue>
    </source>
</reference>
<feature type="non-terminal residue" evidence="1">
    <location>
        <position position="1"/>
    </location>
</feature>
<evidence type="ECO:0000313" key="1">
    <source>
        <dbReference type="EMBL" id="PNX60098.1"/>
    </source>
</evidence>
<protein>
    <submittedName>
        <fullName evidence="1">Uncharacterized protein</fullName>
    </submittedName>
</protein>
<dbReference type="EMBL" id="ASHM01082012">
    <property type="protein sequence ID" value="PNX60098.1"/>
    <property type="molecule type" value="Genomic_DNA"/>
</dbReference>
<dbReference type="Proteomes" id="UP000236291">
    <property type="component" value="Unassembled WGS sequence"/>
</dbReference>
<accession>A0A2K3K1E1</accession>
<evidence type="ECO:0000313" key="2">
    <source>
        <dbReference type="Proteomes" id="UP000236291"/>
    </source>
</evidence>
<gene>
    <name evidence="1" type="ORF">L195_g051752</name>
</gene>
<dbReference type="AlphaFoldDB" id="A0A2K3K1E1"/>
<reference evidence="1 2" key="1">
    <citation type="journal article" date="2014" name="Am. J. Bot.">
        <title>Genome assembly and annotation for red clover (Trifolium pratense; Fabaceae).</title>
        <authorList>
            <person name="Istvanek J."/>
            <person name="Jaros M."/>
            <person name="Krenek A."/>
            <person name="Repkova J."/>
        </authorList>
    </citation>
    <scope>NUCLEOTIDE SEQUENCE [LARGE SCALE GENOMIC DNA]</scope>
    <source>
        <strain evidence="2">cv. Tatra</strain>
        <tissue evidence="1">Young leaves</tissue>
    </source>
</reference>